<sequence>MDWSSSPVASYGRGNAPNNDGVEAEEDEDFYGYGSNAPNALNGEDATTSGAPNTNGSRVTNSTAIPPKKQPLNNPIKASMPENPSTPTAEQKKADNQRKAQLLRAKLMAQRQNTPSKTQSSRANTPVTTMSSAPAPEVKEPAKNEENEQQEQKQQDEPSSDFLGLESLLAEGMAAAAAEAQIKEQQNAAAAAAGLEQKAPTPPTTEQLPQQQQEQETQVPIQPQQQAQEPVQQGNQSPQPTKEPAKLTDAYYADLSIWLEITGYHDVEYRDSKLHTFKERKALEAEAARIQEQLEKLRQNEQATIESLRTAGAYQRTSAPNMPPALPAIMPAANGCVQTTANNVPPTPATNGVKRAHSPEPVQVSSKVRRPENTDTGFRIRGANDSPDTQNFPNVRGRQRSQSPAAGLERRISYPEARRGSLNGYTAGRGATRGDDSRDPSLERRQNYYRRNEREAAAEGYRERYEPPPHHPGGRETPRARYSTVNVKPERGGPRGVYGYGDRQHRGSAGLDLRTGGVRYFMIKSWNHDNVLTAMRDGLWATQEKNEQLLTEAFNTSRHVLLLFSVNKSTQFQGYALMTTPPDPSLPKPTFCQKLNWATSPSFKLRWLATTPVYFKHVGHLKNTMNPDEKTGEPVAVLVGKDGQEISADAGQGVVRILDEVEEAEGGRLGGEGRYG</sequence>
<organism evidence="1 2">
    <name type="scientific">Vermiconidia calcicola</name>
    <dbReference type="NCBI Taxonomy" id="1690605"/>
    <lineage>
        <taxon>Eukaryota</taxon>
        <taxon>Fungi</taxon>
        <taxon>Dikarya</taxon>
        <taxon>Ascomycota</taxon>
        <taxon>Pezizomycotina</taxon>
        <taxon>Dothideomycetes</taxon>
        <taxon>Dothideomycetidae</taxon>
        <taxon>Mycosphaerellales</taxon>
        <taxon>Extremaceae</taxon>
        <taxon>Vermiconidia</taxon>
    </lineage>
</organism>
<keyword evidence="2" id="KW-1185">Reference proteome</keyword>
<dbReference type="EMBL" id="JAUTXU010000109">
    <property type="protein sequence ID" value="KAK3707573.1"/>
    <property type="molecule type" value="Genomic_DNA"/>
</dbReference>
<evidence type="ECO:0000313" key="1">
    <source>
        <dbReference type="EMBL" id="KAK3707573.1"/>
    </source>
</evidence>
<reference evidence="1" key="1">
    <citation type="submission" date="2023-07" db="EMBL/GenBank/DDBJ databases">
        <title>Black Yeasts Isolated from many extreme environments.</title>
        <authorList>
            <person name="Coleine C."/>
            <person name="Stajich J.E."/>
            <person name="Selbmann L."/>
        </authorList>
    </citation>
    <scope>NUCLEOTIDE SEQUENCE</scope>
    <source>
        <strain evidence="1">CCFEE 5714</strain>
    </source>
</reference>
<proteinExistence type="predicted"/>
<gene>
    <name evidence="1" type="ORF">LTR37_012068</name>
</gene>
<protein>
    <submittedName>
        <fullName evidence="1">Uncharacterized protein</fullName>
    </submittedName>
</protein>
<comment type="caution">
    <text evidence="1">The sequence shown here is derived from an EMBL/GenBank/DDBJ whole genome shotgun (WGS) entry which is preliminary data.</text>
</comment>
<accession>A0ACC3N0D5</accession>
<dbReference type="Proteomes" id="UP001281147">
    <property type="component" value="Unassembled WGS sequence"/>
</dbReference>
<evidence type="ECO:0000313" key="2">
    <source>
        <dbReference type="Proteomes" id="UP001281147"/>
    </source>
</evidence>
<name>A0ACC3N0D5_9PEZI</name>